<name>C3ZAT3_BRAFL</name>
<accession>C3ZAT3</accession>
<organism>
    <name type="scientific">Branchiostoma floridae</name>
    <name type="common">Florida lancelet</name>
    <name type="synonym">Amphioxus</name>
    <dbReference type="NCBI Taxonomy" id="7739"/>
    <lineage>
        <taxon>Eukaryota</taxon>
        <taxon>Metazoa</taxon>
        <taxon>Chordata</taxon>
        <taxon>Cephalochordata</taxon>
        <taxon>Leptocardii</taxon>
        <taxon>Amphioxiformes</taxon>
        <taxon>Branchiostomatidae</taxon>
        <taxon>Branchiostoma</taxon>
    </lineage>
</organism>
<evidence type="ECO:0000313" key="1">
    <source>
        <dbReference type="EMBL" id="EEN49970.1"/>
    </source>
</evidence>
<protein>
    <submittedName>
        <fullName evidence="1">Uncharacterized protein</fullName>
    </submittedName>
</protein>
<reference evidence="1" key="1">
    <citation type="journal article" date="2008" name="Nature">
        <title>The amphioxus genome and the evolution of the chordate karyotype.</title>
        <authorList>
            <consortium name="US DOE Joint Genome Institute (JGI-PGF)"/>
            <person name="Putnam N.H."/>
            <person name="Butts T."/>
            <person name="Ferrier D.E.K."/>
            <person name="Furlong R.F."/>
            <person name="Hellsten U."/>
            <person name="Kawashima T."/>
            <person name="Robinson-Rechavi M."/>
            <person name="Shoguchi E."/>
            <person name="Terry A."/>
            <person name="Yu J.-K."/>
            <person name="Benito-Gutierrez E.L."/>
            <person name="Dubchak I."/>
            <person name="Garcia-Fernandez J."/>
            <person name="Gibson-Brown J.J."/>
            <person name="Grigoriev I.V."/>
            <person name="Horton A.C."/>
            <person name="de Jong P.J."/>
            <person name="Jurka J."/>
            <person name="Kapitonov V.V."/>
            <person name="Kohara Y."/>
            <person name="Kuroki Y."/>
            <person name="Lindquist E."/>
            <person name="Lucas S."/>
            <person name="Osoegawa K."/>
            <person name="Pennacchio L.A."/>
            <person name="Salamov A.A."/>
            <person name="Satou Y."/>
            <person name="Sauka-Spengler T."/>
            <person name="Schmutz J."/>
            <person name="Shin-I T."/>
            <person name="Toyoda A."/>
            <person name="Bronner-Fraser M."/>
            <person name="Fujiyama A."/>
            <person name="Holland L.Z."/>
            <person name="Holland P.W.H."/>
            <person name="Satoh N."/>
            <person name="Rokhsar D.S."/>
        </authorList>
    </citation>
    <scope>NUCLEOTIDE SEQUENCE [LARGE SCALE GENOMIC DNA]</scope>
    <source>
        <strain evidence="1">S238N-H82</strain>
        <tissue evidence="1">Testes</tissue>
    </source>
</reference>
<proteinExistence type="predicted"/>
<dbReference type="InParanoid" id="C3ZAT3"/>
<sequence>MNDGSMWTRAVIIIASPPWFGPSGRGSRWTKIVVSSRPSPHLLPSSGLAGRRDGSTTRVITPRKLFPVSRPFETRADRSDCYVTMATSCRRAVRHVSDLGHLDPDVVLLHLVLQNGRQRLL</sequence>
<gene>
    <name evidence="1" type="ORF">BRAFLDRAFT_68604</name>
</gene>
<dbReference type="AlphaFoldDB" id="C3ZAT3"/>
<dbReference type="EMBL" id="GG666603">
    <property type="protein sequence ID" value="EEN49970.1"/>
    <property type="molecule type" value="Genomic_DNA"/>
</dbReference>